<name>A0A3S9NLE0_9BURK</name>
<evidence type="ECO:0000313" key="3">
    <source>
        <dbReference type="Proteomes" id="UP000277191"/>
    </source>
</evidence>
<reference evidence="2 3" key="1">
    <citation type="submission" date="2018-12" db="EMBL/GenBank/DDBJ databases">
        <title>Cadmium resistance mechanism in endophytic bacteria Burkholderia cenocepacia YG-3.</title>
        <authorList>
            <person name="Zhang X."/>
            <person name="Wang X."/>
            <person name="Zhu Y."/>
        </authorList>
    </citation>
    <scope>NUCLEOTIDE SEQUENCE [LARGE SCALE GENOMIC DNA]</scope>
    <source>
        <strain evidence="2 3">YG-3</strain>
    </source>
</reference>
<organism evidence="2 3">
    <name type="scientific">Burkholderia cenocepacia</name>
    <dbReference type="NCBI Taxonomy" id="95486"/>
    <lineage>
        <taxon>Bacteria</taxon>
        <taxon>Pseudomonadati</taxon>
        <taxon>Pseudomonadota</taxon>
        <taxon>Betaproteobacteria</taxon>
        <taxon>Burkholderiales</taxon>
        <taxon>Burkholderiaceae</taxon>
        <taxon>Burkholderia</taxon>
        <taxon>Burkholderia cepacia complex</taxon>
    </lineage>
</organism>
<accession>A0A3S9NLE0</accession>
<dbReference type="EMBL" id="CP034547">
    <property type="protein sequence ID" value="AZQ56514.1"/>
    <property type="molecule type" value="Genomic_DNA"/>
</dbReference>
<feature type="compositionally biased region" description="Basic residues" evidence="1">
    <location>
        <begin position="52"/>
        <end position="61"/>
    </location>
</feature>
<dbReference type="AlphaFoldDB" id="A0A3S9NLE0"/>
<evidence type="ECO:0000313" key="2">
    <source>
        <dbReference type="EMBL" id="AZQ56514.1"/>
    </source>
</evidence>
<protein>
    <submittedName>
        <fullName evidence="2">Uncharacterized protein</fullName>
    </submittedName>
</protein>
<feature type="region of interest" description="Disordered" evidence="1">
    <location>
        <begin position="50"/>
        <end position="70"/>
    </location>
</feature>
<sequence length="82" mass="9168">MAGAPMTRTLASHISERQFGILLNGMNFGKIPLNGTNGKIPRESFRWVKGGRPAKRARQSRAHPDARGFSTGRQWRLSYSVQ</sequence>
<dbReference type="Proteomes" id="UP000277191">
    <property type="component" value="Chromosome 3"/>
</dbReference>
<evidence type="ECO:0000256" key="1">
    <source>
        <dbReference type="SAM" id="MobiDB-lite"/>
    </source>
</evidence>
<proteinExistence type="predicted"/>
<gene>
    <name evidence="2" type="ORF">D5R55_27480</name>
</gene>